<dbReference type="PANTHER" id="PTHR33777">
    <property type="entry name" value="UPF0045 PROTEIN ECM15"/>
    <property type="match status" value="1"/>
</dbReference>
<evidence type="ECO:0000256" key="1">
    <source>
        <dbReference type="ARBA" id="ARBA00010272"/>
    </source>
</evidence>
<dbReference type="AlphaFoldDB" id="A0A9E7NAJ5"/>
<dbReference type="InterPro" id="IPR002767">
    <property type="entry name" value="Thiamine_BP"/>
</dbReference>
<dbReference type="Gene3D" id="3.30.70.930">
    <property type="match status" value="1"/>
</dbReference>
<evidence type="ECO:0000256" key="2">
    <source>
        <dbReference type="SAM" id="MobiDB-lite"/>
    </source>
</evidence>
<comment type="similarity">
    <text evidence="1">Belongs to the UPF0045 family.</text>
</comment>
<dbReference type="KEGG" id="sawl:NGM29_00965"/>
<dbReference type="EMBL" id="CP100355">
    <property type="protein sequence ID" value="UTF53886.1"/>
    <property type="molecule type" value="Genomic_DNA"/>
</dbReference>
<dbReference type="SUPFAM" id="SSF89957">
    <property type="entry name" value="MTH1187/YkoF-like"/>
    <property type="match status" value="1"/>
</dbReference>
<dbReference type="InterPro" id="IPR029756">
    <property type="entry name" value="MTH1187/YkoF-like"/>
</dbReference>
<accession>A0A9E7NAJ5</accession>
<evidence type="ECO:0000313" key="4">
    <source>
        <dbReference type="EMBL" id="UTF53886.1"/>
    </source>
</evidence>
<proteinExistence type="inferred from homology"/>
<feature type="region of interest" description="Disordered" evidence="2">
    <location>
        <begin position="83"/>
        <end position="105"/>
    </location>
</feature>
<sequence>MTVFALLRVSPITEDDITPDVAAAIDALEEFDVTYETTPMATTLEADDVHELFAACAAAHEAVDRAHVQTLVQVDDKREVEMTASDKVDAVEGELGRDARSQREE</sequence>
<keyword evidence="5" id="KW-1185">Reference proteome</keyword>
<name>A0A9E7NAJ5_9EURY</name>
<dbReference type="InterPro" id="IPR051614">
    <property type="entry name" value="UPF0045_domain"/>
</dbReference>
<gene>
    <name evidence="4" type="ORF">NGM29_00965</name>
</gene>
<reference evidence="4" key="1">
    <citation type="submission" date="2022-06" db="EMBL/GenBank/DDBJ databases">
        <title>Diverse halophilic archaea isolated from saline environments.</title>
        <authorList>
            <person name="Cui H.-L."/>
        </authorList>
    </citation>
    <scope>NUCLEOTIDE SEQUENCE</scope>
    <source>
        <strain evidence="4">WLHS1</strain>
    </source>
</reference>
<evidence type="ECO:0000259" key="3">
    <source>
        <dbReference type="Pfam" id="PF01910"/>
    </source>
</evidence>
<dbReference type="PANTHER" id="PTHR33777:SF1">
    <property type="entry name" value="UPF0045 PROTEIN ECM15"/>
    <property type="match status" value="1"/>
</dbReference>
<feature type="domain" description="Thiamine-binding protein" evidence="3">
    <location>
        <begin position="7"/>
        <end position="92"/>
    </location>
</feature>
<dbReference type="GO" id="GO:0005829">
    <property type="term" value="C:cytosol"/>
    <property type="evidence" value="ECO:0007669"/>
    <property type="project" value="TreeGrafter"/>
</dbReference>
<organism evidence="4 5">
    <name type="scientific">Natronosalvus rutilus</name>
    <dbReference type="NCBI Taxonomy" id="2953753"/>
    <lineage>
        <taxon>Archaea</taxon>
        <taxon>Methanobacteriati</taxon>
        <taxon>Methanobacteriota</taxon>
        <taxon>Stenosarchaea group</taxon>
        <taxon>Halobacteria</taxon>
        <taxon>Halobacteriales</taxon>
        <taxon>Natrialbaceae</taxon>
        <taxon>Natronosalvus</taxon>
    </lineage>
</organism>
<dbReference type="Proteomes" id="UP001056855">
    <property type="component" value="Chromosome"/>
</dbReference>
<dbReference type="Pfam" id="PF01910">
    <property type="entry name" value="Thiamine_BP"/>
    <property type="match status" value="1"/>
</dbReference>
<dbReference type="GeneID" id="73288573"/>
<dbReference type="RefSeq" id="WP_254158403.1">
    <property type="nucleotide sequence ID" value="NZ_CP100355.1"/>
</dbReference>
<evidence type="ECO:0000313" key="5">
    <source>
        <dbReference type="Proteomes" id="UP001056855"/>
    </source>
</evidence>
<protein>
    <submittedName>
        <fullName evidence="4">Thiamine-binding protein</fullName>
    </submittedName>
</protein>